<keyword evidence="1" id="KW-0175">Coiled coil</keyword>
<feature type="coiled-coil region" evidence="1">
    <location>
        <begin position="318"/>
        <end position="401"/>
    </location>
</feature>
<evidence type="ECO:0000313" key="3">
    <source>
        <dbReference type="Proteomes" id="UP001341840"/>
    </source>
</evidence>
<organism evidence="2 3">
    <name type="scientific">Stylosanthes scabra</name>
    <dbReference type="NCBI Taxonomy" id="79078"/>
    <lineage>
        <taxon>Eukaryota</taxon>
        <taxon>Viridiplantae</taxon>
        <taxon>Streptophyta</taxon>
        <taxon>Embryophyta</taxon>
        <taxon>Tracheophyta</taxon>
        <taxon>Spermatophyta</taxon>
        <taxon>Magnoliopsida</taxon>
        <taxon>eudicotyledons</taxon>
        <taxon>Gunneridae</taxon>
        <taxon>Pentapetalae</taxon>
        <taxon>rosids</taxon>
        <taxon>fabids</taxon>
        <taxon>Fabales</taxon>
        <taxon>Fabaceae</taxon>
        <taxon>Papilionoideae</taxon>
        <taxon>50 kb inversion clade</taxon>
        <taxon>dalbergioids sensu lato</taxon>
        <taxon>Dalbergieae</taxon>
        <taxon>Pterocarpus clade</taxon>
        <taxon>Stylosanthes</taxon>
    </lineage>
</organism>
<dbReference type="EMBL" id="JASCZI010000742">
    <property type="protein sequence ID" value="MED6113210.1"/>
    <property type="molecule type" value="Genomic_DNA"/>
</dbReference>
<sequence length="437" mass="48039">MGCSDVFVLVYPNGYIKDTVGGSTFENAEPLLMNIDTHHQESLLELKNLILRNMGELGKKQISKMAYLLHVIIGPQLSKSRVLWLNSDKEIQLMFDYHDSNKLRCTELYVKVEDVISSGSSKANSQVVPSDNVGRGTKRALSPVIPPSFAFPNHAENVKVVDGKRSNICASSVDDTFSSLLLASKGLSVDYLYGPLNTFSSILDNMASNGVLVDQLCPPLNTMNIGAAFSGFKPPTSEKPSAFSVFRPLTSEKPSFVGTGANLGVPTPPKIQKTVGGKGKPIETGVPVPKIKFDLFSNLFQVKSMSHNLEPPITSKSQTVLEGQVKDLEIRLESKENERVALEELKVTLTSKISDLENKLKEANKKASQLRKVRTASKGIIEPLQAEVKRLRCSIDEAKEIAYRNIMDQVRLVAPNIDFSQVHPDHRVVNGKIVNPK</sequence>
<proteinExistence type="predicted"/>
<name>A0ABU6QNI6_9FABA</name>
<evidence type="ECO:0000313" key="2">
    <source>
        <dbReference type="EMBL" id="MED6113210.1"/>
    </source>
</evidence>
<evidence type="ECO:0000256" key="1">
    <source>
        <dbReference type="SAM" id="Coils"/>
    </source>
</evidence>
<protein>
    <submittedName>
        <fullName evidence="2">Uncharacterized protein</fullName>
    </submittedName>
</protein>
<keyword evidence="3" id="KW-1185">Reference proteome</keyword>
<comment type="caution">
    <text evidence="2">The sequence shown here is derived from an EMBL/GenBank/DDBJ whole genome shotgun (WGS) entry which is preliminary data.</text>
</comment>
<accession>A0ABU6QNI6</accession>
<dbReference type="Proteomes" id="UP001341840">
    <property type="component" value="Unassembled WGS sequence"/>
</dbReference>
<reference evidence="2 3" key="1">
    <citation type="journal article" date="2023" name="Plants (Basel)">
        <title>Bridging the Gap: Combining Genomics and Transcriptomics Approaches to Understand Stylosanthes scabra, an Orphan Legume from the Brazilian Caatinga.</title>
        <authorList>
            <person name="Ferreira-Neto J.R.C."/>
            <person name="da Silva M.D."/>
            <person name="Binneck E."/>
            <person name="de Melo N.F."/>
            <person name="da Silva R.H."/>
            <person name="de Melo A.L.T.M."/>
            <person name="Pandolfi V."/>
            <person name="Bustamante F.O."/>
            <person name="Brasileiro-Vidal A.C."/>
            <person name="Benko-Iseppon A.M."/>
        </authorList>
    </citation>
    <scope>NUCLEOTIDE SEQUENCE [LARGE SCALE GENOMIC DNA]</scope>
    <source>
        <tissue evidence="2">Leaves</tissue>
    </source>
</reference>
<gene>
    <name evidence="2" type="ORF">PIB30_068736</name>
</gene>